<evidence type="ECO:0000313" key="1">
    <source>
        <dbReference type="EMBL" id="CAF1407190.1"/>
    </source>
</evidence>
<dbReference type="EMBL" id="CAJOBA010048434">
    <property type="protein sequence ID" value="CAF4212407.1"/>
    <property type="molecule type" value="Genomic_DNA"/>
</dbReference>
<feature type="non-terminal residue" evidence="1">
    <location>
        <position position="1"/>
    </location>
</feature>
<dbReference type="AlphaFoldDB" id="A0A8S2FAZ7"/>
<comment type="caution">
    <text evidence="1">The sequence shown here is derived from an EMBL/GenBank/DDBJ whole genome shotgun (WGS) entry which is preliminary data.</text>
</comment>
<dbReference type="Proteomes" id="UP000682733">
    <property type="component" value="Unassembled WGS sequence"/>
</dbReference>
<organism evidence="1 3">
    <name type="scientific">Didymodactylos carnosus</name>
    <dbReference type="NCBI Taxonomy" id="1234261"/>
    <lineage>
        <taxon>Eukaryota</taxon>
        <taxon>Metazoa</taxon>
        <taxon>Spiralia</taxon>
        <taxon>Gnathifera</taxon>
        <taxon>Rotifera</taxon>
        <taxon>Eurotatoria</taxon>
        <taxon>Bdelloidea</taxon>
        <taxon>Philodinida</taxon>
        <taxon>Philodinidae</taxon>
        <taxon>Didymodactylos</taxon>
    </lineage>
</organism>
<proteinExistence type="predicted"/>
<accession>A0A8S2FAZ7</accession>
<reference evidence="1" key="1">
    <citation type="submission" date="2021-02" db="EMBL/GenBank/DDBJ databases">
        <authorList>
            <person name="Nowell W R."/>
        </authorList>
    </citation>
    <scope>NUCLEOTIDE SEQUENCE</scope>
</reference>
<protein>
    <submittedName>
        <fullName evidence="1">Uncharacterized protein</fullName>
    </submittedName>
</protein>
<name>A0A8S2FAZ7_9BILA</name>
<dbReference type="Proteomes" id="UP000677228">
    <property type="component" value="Unassembled WGS sequence"/>
</dbReference>
<evidence type="ECO:0000313" key="2">
    <source>
        <dbReference type="EMBL" id="CAF4212407.1"/>
    </source>
</evidence>
<evidence type="ECO:0000313" key="3">
    <source>
        <dbReference type="Proteomes" id="UP000677228"/>
    </source>
</evidence>
<sequence>DLHVSDERMGILQCSDINEFGNVIQENKHRKLLVFIQEGQEIPYRPYIHSIYVYSNNIVPLSLNHNESVFPEADLLFYLILTQMETFNAQANAYCRTNDHGLANLCALNAMQFSDNLALLY</sequence>
<dbReference type="EMBL" id="CAJNOK010026691">
    <property type="protein sequence ID" value="CAF1407190.1"/>
    <property type="molecule type" value="Genomic_DNA"/>
</dbReference>
<gene>
    <name evidence="1" type="ORF">OVA965_LOCUS33239</name>
    <name evidence="2" type="ORF">TMI583_LOCUS34122</name>
</gene>